<dbReference type="eggNOG" id="ENOG502S4MS">
    <property type="taxonomic scope" value="Eukaryota"/>
</dbReference>
<dbReference type="OrthoDB" id="9975758at2759"/>
<reference evidence="2" key="1">
    <citation type="journal article" date="2012" name="MBio">
        <title>Comparative genome analysis of Trichophyton rubrum and related dermatophytes reveals candidate genes involved in infection.</title>
        <authorList>
            <person name="Martinez D.A."/>
            <person name="Oliver B.G."/>
            <person name="Graeser Y."/>
            <person name="Goldberg J.M."/>
            <person name="Li W."/>
            <person name="Martinez-Rossi N.M."/>
            <person name="Monod M."/>
            <person name="Shelest E."/>
            <person name="Barton R.C."/>
            <person name="Birch E."/>
            <person name="Brakhage A.A."/>
            <person name="Chen Z."/>
            <person name="Gurr S.J."/>
            <person name="Heiman D."/>
            <person name="Heitman J."/>
            <person name="Kosti I."/>
            <person name="Rossi A."/>
            <person name="Saif S."/>
            <person name="Samalova M."/>
            <person name="Saunders C.W."/>
            <person name="Shea T."/>
            <person name="Summerbell R.C."/>
            <person name="Xu J."/>
            <person name="Young S."/>
            <person name="Zeng Q."/>
            <person name="Birren B.W."/>
            <person name="Cuomo C.A."/>
            <person name="White T.C."/>
        </authorList>
    </citation>
    <scope>NUCLEOTIDE SEQUENCE [LARGE SCALE GENOMIC DNA]</scope>
    <source>
        <strain evidence="2">ATCC MYA-4604 / CBS 118893</strain>
    </source>
</reference>
<protein>
    <recommendedName>
        <fullName evidence="3">Lipocalin/cytosolic fatty-acid binding domain-containing protein</fullName>
    </recommendedName>
</protein>
<dbReference type="OMA" id="EWRGSGW"/>
<name>E4UWF7_ARTGP</name>
<evidence type="ECO:0000313" key="2">
    <source>
        <dbReference type="Proteomes" id="UP000002669"/>
    </source>
</evidence>
<evidence type="ECO:0000313" key="1">
    <source>
        <dbReference type="EMBL" id="EFR01713.1"/>
    </source>
</evidence>
<sequence length="227" mass="24848">MPDEIHLRLPSRLSPSALAATATTASTASATSSPASSPEISSTIPLIGTWYVVSSSVEFLKDKKNVSITYSLKEPGQAKDAGCNVVEFTKDTVLDSVTTYQSLSGEGCDVVDTTVGTERPTPNSLPGIFTWRGTGFAKFITNRWEILGYGNLPLQGSKPIREGDEQPMWMVIYADKSMFSPSGLSIHSRAYKWLPPQIIDQIRTALRSFQPKELKDSVRNMVDVLQE</sequence>
<proteinExistence type="predicted"/>
<evidence type="ECO:0008006" key="3">
    <source>
        <dbReference type="Google" id="ProtNLM"/>
    </source>
</evidence>
<dbReference type="InParanoid" id="E4UWF7"/>
<dbReference type="GeneID" id="10027392"/>
<gene>
    <name evidence="1" type="ORF">MGYG_04716</name>
</gene>
<dbReference type="AlphaFoldDB" id="E4UWF7"/>
<dbReference type="STRING" id="535722.E4UWF7"/>
<dbReference type="HOGENOM" id="CLU_094640_0_0_1"/>
<organism evidence="2">
    <name type="scientific">Arthroderma gypseum (strain ATCC MYA-4604 / CBS 118893)</name>
    <name type="common">Microsporum gypseum</name>
    <dbReference type="NCBI Taxonomy" id="535722"/>
    <lineage>
        <taxon>Eukaryota</taxon>
        <taxon>Fungi</taxon>
        <taxon>Dikarya</taxon>
        <taxon>Ascomycota</taxon>
        <taxon>Pezizomycotina</taxon>
        <taxon>Eurotiomycetes</taxon>
        <taxon>Eurotiomycetidae</taxon>
        <taxon>Onygenales</taxon>
        <taxon>Arthrodermataceae</taxon>
        <taxon>Nannizzia</taxon>
    </lineage>
</organism>
<dbReference type="VEuPathDB" id="FungiDB:MGYG_04716"/>
<keyword evidence="2" id="KW-1185">Reference proteome</keyword>
<accession>E4UWF7</accession>
<dbReference type="EMBL" id="DS989825">
    <property type="protein sequence ID" value="EFR01713.1"/>
    <property type="molecule type" value="Genomic_DNA"/>
</dbReference>
<dbReference type="Proteomes" id="UP000002669">
    <property type="component" value="Unassembled WGS sequence"/>
</dbReference>
<dbReference type="RefSeq" id="XP_003172124.1">
    <property type="nucleotide sequence ID" value="XM_003172076.1"/>
</dbReference>